<evidence type="ECO:0000313" key="1">
    <source>
        <dbReference type="EMBL" id="UYV30305.1"/>
    </source>
</evidence>
<keyword evidence="1" id="KW-0614">Plasmid</keyword>
<sequence>MKLKKFMTKSEMNIKRLIAFAILSILNFSSHVLAGELASNGFAYGKAIEIKSNDLISAFDERIFSKIGEPGISHHPYYKDRYIISFDSASRDRVIELFSKAYYLSLKIKVDKDTNGKGYEMIETPDVKSLLDGIGKGGFKSYQGVDIVYVGDDVESKAKNLGVSYKNAYALEVLSRSSFSLLSSEYPSHVSKSNSVMLGAFYMFVRDEVNSFNDVFRYLSGTTMIYQEPNSDSLSAWKSRVAASYAARFVNSGTDVAVLMNSNEMRLKLFTNMMSNQTVDLSKTKNTINIEHIKEQLTQYWKYTLIDLAKINPAFDSSDCLNLYKISNGEDIMQMIYSNGEYGTLCDISKAISTGDLLESTIMQLSEETLRKFVLKDGGSFVLVSPASRDFLTMFDNSYNVNIKNVFL</sequence>
<dbReference type="EMBL" id="CP097357">
    <property type="protein sequence ID" value="UYV30305.1"/>
    <property type="molecule type" value="Genomic_DNA"/>
</dbReference>
<reference evidence="1" key="1">
    <citation type="submission" date="2022-05" db="EMBL/GenBank/DDBJ databases">
        <title>Megaplasmid of Vibrio parahaemolyticus.</title>
        <authorList>
            <person name="Strauch E."/>
            <person name="Borowiak M."/>
        </authorList>
    </citation>
    <scope>NUCLEOTIDE SEQUENCE</scope>
    <source>
        <strain evidence="1">16-VB00198</strain>
        <plasmid evidence="1">pVP-16-VB00198-1</plasmid>
    </source>
</reference>
<protein>
    <submittedName>
        <fullName evidence="1">Uncharacterized protein</fullName>
    </submittedName>
</protein>
<accession>A0AA46UR44</accession>
<dbReference type="RefSeq" id="WP_053313324.1">
    <property type="nucleotide sequence ID" value="NZ_CP062152.1"/>
</dbReference>
<evidence type="ECO:0000313" key="2">
    <source>
        <dbReference type="Proteomes" id="UP001163036"/>
    </source>
</evidence>
<dbReference type="Proteomes" id="UP001163036">
    <property type="component" value="Plasmid pVP-16-VB00198-1"/>
</dbReference>
<name>A0AA46UR44_VIBPH</name>
<gene>
    <name evidence="1" type="ORF">M5598_25185</name>
</gene>
<organism evidence="1 2">
    <name type="scientific">Vibrio parahaemolyticus</name>
    <dbReference type="NCBI Taxonomy" id="670"/>
    <lineage>
        <taxon>Bacteria</taxon>
        <taxon>Pseudomonadati</taxon>
        <taxon>Pseudomonadota</taxon>
        <taxon>Gammaproteobacteria</taxon>
        <taxon>Vibrionales</taxon>
        <taxon>Vibrionaceae</taxon>
        <taxon>Vibrio</taxon>
    </lineage>
</organism>
<geneLocation type="plasmid" evidence="1 2">
    <name>pVP-16-VB00198-1</name>
</geneLocation>
<dbReference type="AlphaFoldDB" id="A0AA46UR44"/>
<proteinExistence type="predicted"/>